<evidence type="ECO:0000313" key="3">
    <source>
        <dbReference type="Proteomes" id="UP000325313"/>
    </source>
</evidence>
<gene>
    <name evidence="2" type="ORF">PGTUg99_007679</name>
</gene>
<reference evidence="2 3" key="1">
    <citation type="submission" date="2019-05" db="EMBL/GenBank/DDBJ databases">
        <title>Emergence of the Ug99 lineage of the wheat stem rust pathogen through somatic hybridization.</title>
        <authorList>
            <person name="Li F."/>
            <person name="Upadhyaya N.M."/>
            <person name="Sperschneider J."/>
            <person name="Matny O."/>
            <person name="Nguyen-Phuc H."/>
            <person name="Mago R."/>
            <person name="Raley C."/>
            <person name="Miller M.E."/>
            <person name="Silverstein K.A.T."/>
            <person name="Henningsen E."/>
            <person name="Hirsch C.D."/>
            <person name="Visser B."/>
            <person name="Pretorius Z.A."/>
            <person name="Steffenson B.J."/>
            <person name="Schwessinger B."/>
            <person name="Dodds P.N."/>
            <person name="Figueroa M."/>
        </authorList>
    </citation>
    <scope>NUCLEOTIDE SEQUENCE [LARGE SCALE GENOMIC DNA]</scope>
    <source>
        <strain evidence="2 3">Ug99</strain>
    </source>
</reference>
<proteinExistence type="predicted"/>
<organism evidence="2 3">
    <name type="scientific">Puccinia graminis f. sp. tritici</name>
    <dbReference type="NCBI Taxonomy" id="56615"/>
    <lineage>
        <taxon>Eukaryota</taxon>
        <taxon>Fungi</taxon>
        <taxon>Dikarya</taxon>
        <taxon>Basidiomycota</taxon>
        <taxon>Pucciniomycotina</taxon>
        <taxon>Pucciniomycetes</taxon>
        <taxon>Pucciniales</taxon>
        <taxon>Pucciniaceae</taxon>
        <taxon>Puccinia</taxon>
    </lineage>
</organism>
<comment type="caution">
    <text evidence="2">The sequence shown here is derived from an EMBL/GenBank/DDBJ whole genome shotgun (WGS) entry which is preliminary data.</text>
</comment>
<feature type="region of interest" description="Disordered" evidence="1">
    <location>
        <begin position="79"/>
        <end position="98"/>
    </location>
</feature>
<sequence>MIFELSGKLDDRDQRFGYLMEGIFTRRIWFSPAIIPIQTASNSFRPYDSPVHVISGPGLSLASYDFRYPGQVVRMISRLRREPQSPNKLRRRRKHATS</sequence>
<dbReference type="EMBL" id="VDEP01000079">
    <property type="protein sequence ID" value="KAA1132506.1"/>
    <property type="molecule type" value="Genomic_DNA"/>
</dbReference>
<name>A0A5B0S302_PUCGR</name>
<feature type="compositionally biased region" description="Basic residues" evidence="1">
    <location>
        <begin position="88"/>
        <end position="98"/>
    </location>
</feature>
<dbReference type="AlphaFoldDB" id="A0A5B0S302"/>
<accession>A0A5B0S302</accession>
<evidence type="ECO:0000256" key="1">
    <source>
        <dbReference type="SAM" id="MobiDB-lite"/>
    </source>
</evidence>
<protein>
    <submittedName>
        <fullName evidence="2">Uncharacterized protein</fullName>
    </submittedName>
</protein>
<dbReference type="Proteomes" id="UP000325313">
    <property type="component" value="Unassembled WGS sequence"/>
</dbReference>
<evidence type="ECO:0000313" key="2">
    <source>
        <dbReference type="EMBL" id="KAA1132506.1"/>
    </source>
</evidence>